<comment type="caution">
    <text evidence="3">The sequence shown here is derived from an EMBL/GenBank/DDBJ whole genome shotgun (WGS) entry which is preliminary data.</text>
</comment>
<feature type="transmembrane region" description="Helical" evidence="2">
    <location>
        <begin position="51"/>
        <end position="73"/>
    </location>
</feature>
<dbReference type="PANTHER" id="PTHR38421:SF1">
    <property type="entry name" value="TRANSMEMBRANE PROTEIN"/>
    <property type="match status" value="1"/>
</dbReference>
<keyword evidence="2" id="KW-1133">Transmembrane helix</keyword>
<feature type="compositionally biased region" description="Polar residues" evidence="1">
    <location>
        <begin position="174"/>
        <end position="187"/>
    </location>
</feature>
<evidence type="ECO:0000313" key="4">
    <source>
        <dbReference type="Proteomes" id="UP000237438"/>
    </source>
</evidence>
<dbReference type="AlphaFoldDB" id="A0A2S4PYS8"/>
<organism evidence="3 4">
    <name type="scientific">Erysiphe pulchra</name>
    <dbReference type="NCBI Taxonomy" id="225359"/>
    <lineage>
        <taxon>Eukaryota</taxon>
        <taxon>Fungi</taxon>
        <taxon>Dikarya</taxon>
        <taxon>Ascomycota</taxon>
        <taxon>Pezizomycotina</taxon>
        <taxon>Leotiomycetes</taxon>
        <taxon>Erysiphales</taxon>
        <taxon>Erysiphaceae</taxon>
        <taxon>Erysiphe</taxon>
    </lineage>
</organism>
<dbReference type="Proteomes" id="UP000237438">
    <property type="component" value="Unassembled WGS sequence"/>
</dbReference>
<keyword evidence="2" id="KW-0812">Transmembrane</keyword>
<evidence type="ECO:0000256" key="2">
    <source>
        <dbReference type="SAM" id="Phobius"/>
    </source>
</evidence>
<evidence type="ECO:0000256" key="1">
    <source>
        <dbReference type="SAM" id="MobiDB-lite"/>
    </source>
</evidence>
<protein>
    <submittedName>
        <fullName evidence="3">Uncharacterized protein</fullName>
    </submittedName>
</protein>
<dbReference type="PANTHER" id="PTHR38421">
    <property type="entry name" value="TRANSMEMBRANE PROTEIN USGS"/>
    <property type="match status" value="1"/>
</dbReference>
<keyword evidence="4" id="KW-1185">Reference proteome</keyword>
<reference evidence="3 4" key="1">
    <citation type="submission" date="2017-10" db="EMBL/GenBank/DDBJ databases">
        <title>Development of genomic resources for the powdery mildew, Erysiphe pulchra.</title>
        <authorList>
            <person name="Wadl P.A."/>
            <person name="Mack B.M."/>
            <person name="Moore G."/>
            <person name="Beltz S.B."/>
        </authorList>
    </citation>
    <scope>NUCLEOTIDE SEQUENCE [LARGE SCALE GENOMIC DNA]</scope>
    <source>
        <strain evidence="3">Cflorida</strain>
    </source>
</reference>
<dbReference type="EMBL" id="PEDP01000183">
    <property type="protein sequence ID" value="POS87156.1"/>
    <property type="molecule type" value="Genomic_DNA"/>
</dbReference>
<sequence length="200" mass="22621">MVDHYPSSGSNHLLSHFQPNVILRGAQLTIVGALRALQNPSFLTSQHYKQVAIAVACGIAIRIAIFLPLEPYFCRIRFTKAQKRNWFHDREGLLFGFGIGFYLLIRIPFLGVLIYGIAEASTAYLITKITDPPPPPDQSEGFAANQQHWTNKIDFLKLGFTEIDKQIQSEKTTHPLNLESTPSMHNSNPPPYQEFEDKQL</sequence>
<proteinExistence type="predicted"/>
<dbReference type="OrthoDB" id="10041630at2759"/>
<keyword evidence="2" id="KW-0472">Membrane</keyword>
<evidence type="ECO:0000313" key="3">
    <source>
        <dbReference type="EMBL" id="POS87156.1"/>
    </source>
</evidence>
<gene>
    <name evidence="3" type="ORF">EPUL_003522</name>
</gene>
<feature type="region of interest" description="Disordered" evidence="1">
    <location>
        <begin position="171"/>
        <end position="200"/>
    </location>
</feature>
<feature type="transmembrane region" description="Helical" evidence="2">
    <location>
        <begin position="93"/>
        <end position="118"/>
    </location>
</feature>
<name>A0A2S4PYS8_9PEZI</name>
<accession>A0A2S4PYS8</accession>